<dbReference type="Proteomes" id="UP000265520">
    <property type="component" value="Unassembled WGS sequence"/>
</dbReference>
<reference evidence="1 2" key="1">
    <citation type="journal article" date="2018" name="Front. Plant Sci.">
        <title>Red Clover (Trifolium pratense) and Zigzag Clover (T. medium) - A Picture of Genomic Similarities and Differences.</title>
        <authorList>
            <person name="Dluhosova J."/>
            <person name="Istvanek J."/>
            <person name="Nedelnik J."/>
            <person name="Repkova J."/>
        </authorList>
    </citation>
    <scope>NUCLEOTIDE SEQUENCE [LARGE SCALE GENOMIC DNA]</scope>
    <source>
        <strain evidence="2">cv. 10/8</strain>
        <tissue evidence="1">Leaf</tissue>
    </source>
</reference>
<organism evidence="1 2">
    <name type="scientific">Trifolium medium</name>
    <dbReference type="NCBI Taxonomy" id="97028"/>
    <lineage>
        <taxon>Eukaryota</taxon>
        <taxon>Viridiplantae</taxon>
        <taxon>Streptophyta</taxon>
        <taxon>Embryophyta</taxon>
        <taxon>Tracheophyta</taxon>
        <taxon>Spermatophyta</taxon>
        <taxon>Magnoliopsida</taxon>
        <taxon>eudicotyledons</taxon>
        <taxon>Gunneridae</taxon>
        <taxon>Pentapetalae</taxon>
        <taxon>rosids</taxon>
        <taxon>fabids</taxon>
        <taxon>Fabales</taxon>
        <taxon>Fabaceae</taxon>
        <taxon>Papilionoideae</taxon>
        <taxon>50 kb inversion clade</taxon>
        <taxon>NPAAA clade</taxon>
        <taxon>Hologalegina</taxon>
        <taxon>IRL clade</taxon>
        <taxon>Trifolieae</taxon>
        <taxon>Trifolium</taxon>
    </lineage>
</organism>
<evidence type="ECO:0000313" key="1">
    <source>
        <dbReference type="EMBL" id="MCI19498.1"/>
    </source>
</evidence>
<comment type="caution">
    <text evidence="1">The sequence shown here is derived from an EMBL/GenBank/DDBJ whole genome shotgun (WGS) entry which is preliminary data.</text>
</comment>
<evidence type="ECO:0000313" key="2">
    <source>
        <dbReference type="Proteomes" id="UP000265520"/>
    </source>
</evidence>
<dbReference type="EMBL" id="LXQA010115084">
    <property type="protein sequence ID" value="MCI19498.1"/>
    <property type="molecule type" value="Genomic_DNA"/>
</dbReference>
<name>A0A392Q5U7_9FABA</name>
<accession>A0A392Q5U7</accession>
<feature type="non-terminal residue" evidence="1">
    <location>
        <position position="1"/>
    </location>
</feature>
<dbReference type="AlphaFoldDB" id="A0A392Q5U7"/>
<protein>
    <submittedName>
        <fullName evidence="1">Uncharacterized protein</fullName>
    </submittedName>
</protein>
<keyword evidence="2" id="KW-1185">Reference proteome</keyword>
<proteinExistence type="predicted"/>
<sequence length="91" mass="10779">KSRRDATKLVNIIRPDILFLELDSDRAREIHMKVPKSEFFAARCAARQLGIDVVYGDLDYQVNMAMQESHMQELLELYPFMNVRKYERTSR</sequence>